<dbReference type="PANTHER" id="PTHR37953:SF1">
    <property type="entry name" value="UPF0127 PROTEIN MJ1496"/>
    <property type="match status" value="1"/>
</dbReference>
<proteinExistence type="predicted"/>
<organism evidence="2 3">
    <name type="scientific">Zeimonas arvi</name>
    <dbReference type="NCBI Taxonomy" id="2498847"/>
    <lineage>
        <taxon>Bacteria</taxon>
        <taxon>Pseudomonadati</taxon>
        <taxon>Pseudomonadota</taxon>
        <taxon>Betaproteobacteria</taxon>
        <taxon>Burkholderiales</taxon>
        <taxon>Burkholderiaceae</taxon>
        <taxon>Zeimonas</taxon>
    </lineage>
</organism>
<sequence length="161" mass="17446">MKQTLRLAALSLVLGLGLLGAGQMATPSAAAQGQAQPTLPTVTLQAGIHLVKAEVANTPKTREIGLMFRERLAPNHGMLFVFREKAGHCFWMRNTLIPLSIAFLDDDGTIVNIEDMAPRSEASHCPKRPVRFALEMDQGWFAKRGLAAGAKLASPQVFGKR</sequence>
<keyword evidence="1" id="KW-0732">Signal</keyword>
<evidence type="ECO:0000313" key="3">
    <source>
        <dbReference type="Proteomes" id="UP000321548"/>
    </source>
</evidence>
<keyword evidence="3" id="KW-1185">Reference proteome</keyword>
<dbReference type="Pfam" id="PF02643">
    <property type="entry name" value="DUF192"/>
    <property type="match status" value="1"/>
</dbReference>
<dbReference type="AlphaFoldDB" id="A0A5C8NZ16"/>
<name>A0A5C8NZ16_9BURK</name>
<dbReference type="InterPro" id="IPR038695">
    <property type="entry name" value="Saro_0823-like_sf"/>
</dbReference>
<feature type="signal peptide" evidence="1">
    <location>
        <begin position="1"/>
        <end position="25"/>
    </location>
</feature>
<dbReference type="Proteomes" id="UP000321548">
    <property type="component" value="Unassembled WGS sequence"/>
</dbReference>
<dbReference type="OrthoDB" id="5526466at2"/>
<dbReference type="Gene3D" id="2.60.120.1140">
    <property type="entry name" value="Protein of unknown function DUF192"/>
    <property type="match status" value="1"/>
</dbReference>
<evidence type="ECO:0000313" key="2">
    <source>
        <dbReference type="EMBL" id="TXL66244.1"/>
    </source>
</evidence>
<gene>
    <name evidence="2" type="ORF">FHP08_09240</name>
</gene>
<reference evidence="2 3" key="1">
    <citation type="submission" date="2019-06" db="EMBL/GenBank/DDBJ databases">
        <title>Quisquiliibacterium sp. nov., isolated from a maize field.</title>
        <authorList>
            <person name="Lin S.-Y."/>
            <person name="Tsai C.-F."/>
            <person name="Young C.-C."/>
        </authorList>
    </citation>
    <scope>NUCLEOTIDE SEQUENCE [LARGE SCALE GENOMIC DNA]</scope>
    <source>
        <strain evidence="2 3">CC-CFT501</strain>
    </source>
</reference>
<feature type="chain" id="PRO_5022820111" evidence="1">
    <location>
        <begin position="26"/>
        <end position="161"/>
    </location>
</feature>
<comment type="caution">
    <text evidence="2">The sequence shown here is derived from an EMBL/GenBank/DDBJ whole genome shotgun (WGS) entry which is preliminary data.</text>
</comment>
<dbReference type="RefSeq" id="WP_147704155.1">
    <property type="nucleotide sequence ID" value="NZ_VDUY01000003.1"/>
</dbReference>
<protein>
    <submittedName>
        <fullName evidence="2">DUF192 domain-containing protein</fullName>
    </submittedName>
</protein>
<evidence type="ECO:0000256" key="1">
    <source>
        <dbReference type="SAM" id="SignalP"/>
    </source>
</evidence>
<accession>A0A5C8NZ16</accession>
<dbReference type="EMBL" id="VDUY01000003">
    <property type="protein sequence ID" value="TXL66244.1"/>
    <property type="molecule type" value="Genomic_DNA"/>
</dbReference>
<dbReference type="InterPro" id="IPR003795">
    <property type="entry name" value="DUF192"/>
</dbReference>
<dbReference type="PANTHER" id="PTHR37953">
    <property type="entry name" value="UPF0127 PROTEIN MJ1496"/>
    <property type="match status" value="1"/>
</dbReference>